<dbReference type="KEGG" id="cyn:Cyan7425_4456"/>
<dbReference type="STRING" id="395961.Cyan7425_4456"/>
<evidence type="ECO:0008006" key="2">
    <source>
        <dbReference type="Google" id="ProtNLM"/>
    </source>
</evidence>
<dbReference type="PANTHER" id="PTHR36891:SF1">
    <property type="entry name" value="OS01G0127400 PROTEIN"/>
    <property type="match status" value="1"/>
</dbReference>
<dbReference type="Pfam" id="PF11805">
    <property type="entry name" value="DUF3326"/>
    <property type="match status" value="1"/>
</dbReference>
<sequence length="348" mass="36643">MIGRPFTAVLIIPTGIGAKIGGYAGDAIPVARTIAQVCDRLITHPNVLNGAQLYWSLPNVFYVEGYGLDQFAAGNWGLRPVHQNRVGLILDRGIEPDLQLRHLQAAEACRATLGLNLIGYVLTDTPLEVKLQTAASGATWGTIQHPDSLLQAAEHLIQAGAEAIAVVARFPDDCGSEALHNYRTGQGVDPLAGAEAVISHLIVRQFKLPCAHAPALTPLPLDPQISPRSAAEEIGYTFLPSVLVGLSRAPQFALAPHLSGAITNRDVDAVIVPASACGGSGLLHFSQTGTQIIAVMENETTLQVTAEALGIKVMTVSSYLEAVGVLAALQAGVDPLRCRSSIEVLSQL</sequence>
<dbReference type="OrthoDB" id="9773169at2"/>
<evidence type="ECO:0000313" key="1">
    <source>
        <dbReference type="EMBL" id="ACL46766.1"/>
    </source>
</evidence>
<proteinExistence type="predicted"/>
<organism evidence="1">
    <name type="scientific">Cyanothece sp. (strain PCC 7425 / ATCC 29141)</name>
    <dbReference type="NCBI Taxonomy" id="395961"/>
    <lineage>
        <taxon>Bacteria</taxon>
        <taxon>Bacillati</taxon>
        <taxon>Cyanobacteriota</taxon>
        <taxon>Cyanophyceae</taxon>
        <taxon>Gomontiellales</taxon>
        <taxon>Cyanothecaceae</taxon>
        <taxon>Cyanothece</taxon>
    </lineage>
</organism>
<dbReference type="EMBL" id="CP001344">
    <property type="protein sequence ID" value="ACL46766.1"/>
    <property type="molecule type" value="Genomic_DNA"/>
</dbReference>
<name>B8HK16_CYAP4</name>
<dbReference type="HOGENOM" id="CLU_035655_0_0_3"/>
<accession>B8HK16</accession>
<dbReference type="eggNOG" id="COG0388">
    <property type="taxonomic scope" value="Bacteria"/>
</dbReference>
<dbReference type="PANTHER" id="PTHR36891">
    <property type="entry name" value="OS01G0127400 PROTEIN"/>
    <property type="match status" value="1"/>
</dbReference>
<gene>
    <name evidence="1" type="ordered locus">Cyan7425_4456</name>
</gene>
<protein>
    <recommendedName>
        <fullName evidence="2">DUF3326 domain-containing protein</fullName>
    </recommendedName>
</protein>
<dbReference type="AlphaFoldDB" id="B8HK16"/>
<dbReference type="InterPro" id="IPR021763">
    <property type="entry name" value="DUF3326"/>
</dbReference>
<reference evidence="1" key="1">
    <citation type="submission" date="2009-01" db="EMBL/GenBank/DDBJ databases">
        <title>Complete sequence of chromosome Cyanothece sp. PCC 7425.</title>
        <authorList>
            <consortium name="US DOE Joint Genome Institute"/>
            <person name="Lucas S."/>
            <person name="Copeland A."/>
            <person name="Lapidus A."/>
            <person name="Glavina del Rio T."/>
            <person name="Dalin E."/>
            <person name="Tice H."/>
            <person name="Bruce D."/>
            <person name="Goodwin L."/>
            <person name="Pitluck S."/>
            <person name="Sims D."/>
            <person name="Meineke L."/>
            <person name="Brettin T."/>
            <person name="Detter J.C."/>
            <person name="Han C."/>
            <person name="Larimer F."/>
            <person name="Land M."/>
            <person name="Hauser L."/>
            <person name="Kyrpides N."/>
            <person name="Ovchinnikova G."/>
            <person name="Liberton M."/>
            <person name="Stoeckel J."/>
            <person name="Banerjee A."/>
            <person name="Singh A."/>
            <person name="Page L."/>
            <person name="Sato H."/>
            <person name="Zhao L."/>
            <person name="Sherman L."/>
            <person name="Pakrasi H."/>
            <person name="Richardson P."/>
        </authorList>
    </citation>
    <scope>NUCLEOTIDE SEQUENCE</scope>
    <source>
        <strain evidence="1">PCC 7425</strain>
    </source>
</reference>